<comment type="caution">
    <text evidence="9">Lacks conserved residue(s) required for the propagation of feature annotation.</text>
</comment>
<sequence>MTTAETEINERPWEELARSIETGDAAIVKAYLDTLPATDQSLALDRLSDENKQAVLAILDPEDAADLVSLLPDVQAIELMEDLLPETAALIIDELPSNLKADLIGEMEQEDATAILNEMEPQAAADCLRLSKYEDDEAGGLMVTELLKYPVVWTGAQVISDLGDHADEYRDYDVQYAYLVDDDDRLVGVLRMRDLLLSKRGTPLAENMISNPLSVFDTTSIEDLIDLFDRHHFFGVPVVTQEHRLIGVVHRASVEEARAEQHDSDFLKTQGIVGGEEIRSMPLLVRSRRRLAWLSVNIVLNMVAASVIAVYQDTLSSVIALAVFLPIISDMSGCSGNQAVAVSLRELSLGLVRETEWRRVWLKEVSVGIINGIALGLLIALVSYVWKGNAYLGFVVGLALCLNTMVAVSIGGLVPLVLKRFKVDPAIAAGPILTTVTDMCGFFLVLSIASALLDKLQ</sequence>
<dbReference type="InterPro" id="IPR036739">
    <property type="entry name" value="SLC41_membr_dom_sf"/>
</dbReference>
<dbReference type="Gene3D" id="3.10.580.10">
    <property type="entry name" value="CBS-domain"/>
    <property type="match status" value="1"/>
</dbReference>
<accession>A0A5C6ELV2</accession>
<feature type="domain" description="CBS" evidence="10">
    <location>
        <begin position="142"/>
        <end position="206"/>
    </location>
</feature>
<dbReference type="Gene3D" id="1.25.60.10">
    <property type="entry name" value="MgtE N-terminal domain-like"/>
    <property type="match status" value="1"/>
</dbReference>
<dbReference type="PANTHER" id="PTHR41394:SF5">
    <property type="entry name" value="SLC41A_MGTE INTEGRAL MEMBRANE DOMAIN-CONTAINING PROTEIN"/>
    <property type="match status" value="1"/>
</dbReference>
<evidence type="ECO:0000313" key="11">
    <source>
        <dbReference type="EMBL" id="TWU48586.1"/>
    </source>
</evidence>
<dbReference type="InterPro" id="IPR038076">
    <property type="entry name" value="MgtE_N_sf"/>
</dbReference>
<dbReference type="InterPro" id="IPR006668">
    <property type="entry name" value="Mg_transptr_MgtE_intracell_dom"/>
</dbReference>
<dbReference type="Gene3D" id="1.10.357.20">
    <property type="entry name" value="SLC41 divalent cation transporters, integral membrane domain"/>
    <property type="match status" value="1"/>
</dbReference>
<feature type="domain" description="CBS" evidence="10">
    <location>
        <begin position="208"/>
        <end position="264"/>
    </location>
</feature>
<evidence type="ECO:0000313" key="12">
    <source>
        <dbReference type="Proteomes" id="UP000318288"/>
    </source>
</evidence>
<dbReference type="PANTHER" id="PTHR41394">
    <property type="entry name" value="MAGNESIUM TRANSPORTER MGTE"/>
    <property type="match status" value="1"/>
</dbReference>
<dbReference type="Pfam" id="PF00571">
    <property type="entry name" value="CBS"/>
    <property type="match status" value="1"/>
</dbReference>
<keyword evidence="3 9" id="KW-0813">Transport</keyword>
<comment type="caution">
    <text evidence="11">The sequence shown here is derived from an EMBL/GenBank/DDBJ whole genome shotgun (WGS) entry which is preliminary data.</text>
</comment>
<proteinExistence type="inferred from homology"/>
<evidence type="ECO:0000256" key="7">
    <source>
        <dbReference type="ARBA" id="ARBA00023136"/>
    </source>
</evidence>
<dbReference type="SUPFAM" id="SSF158791">
    <property type="entry name" value="MgtE N-terminal domain-like"/>
    <property type="match status" value="1"/>
</dbReference>
<gene>
    <name evidence="11" type="primary">mgtE</name>
    <name evidence="11" type="ORF">Poly51_44860</name>
</gene>
<evidence type="ECO:0000259" key="10">
    <source>
        <dbReference type="PROSITE" id="PS51371"/>
    </source>
</evidence>
<feature type="transmembrane region" description="Helical" evidence="9">
    <location>
        <begin position="291"/>
        <end position="312"/>
    </location>
</feature>
<keyword evidence="9" id="KW-1003">Cell membrane</keyword>
<comment type="subunit">
    <text evidence="9">Homodimer.</text>
</comment>
<dbReference type="Pfam" id="PF03448">
    <property type="entry name" value="MgtE_N"/>
    <property type="match status" value="1"/>
</dbReference>
<comment type="similarity">
    <text evidence="2 9">Belongs to the SLC41A transporter family.</text>
</comment>
<evidence type="ECO:0000256" key="2">
    <source>
        <dbReference type="ARBA" id="ARBA00009749"/>
    </source>
</evidence>
<dbReference type="Proteomes" id="UP000318288">
    <property type="component" value="Unassembled WGS sequence"/>
</dbReference>
<dbReference type="EMBL" id="SJPW01000006">
    <property type="protein sequence ID" value="TWU48586.1"/>
    <property type="molecule type" value="Genomic_DNA"/>
</dbReference>
<keyword evidence="8" id="KW-0129">CBS domain</keyword>
<dbReference type="NCBIfam" id="TIGR00400">
    <property type="entry name" value="mgtE"/>
    <property type="match status" value="1"/>
</dbReference>
<keyword evidence="5 9" id="KW-0460">Magnesium</keyword>
<evidence type="ECO:0000256" key="5">
    <source>
        <dbReference type="ARBA" id="ARBA00022842"/>
    </source>
</evidence>
<comment type="function">
    <text evidence="9">Acts as a magnesium transporter.</text>
</comment>
<evidence type="ECO:0000256" key="3">
    <source>
        <dbReference type="ARBA" id="ARBA00022448"/>
    </source>
</evidence>
<keyword evidence="6 9" id="KW-1133">Transmembrane helix</keyword>
<keyword evidence="9" id="KW-0479">Metal-binding</keyword>
<feature type="transmembrane region" description="Helical" evidence="9">
    <location>
        <begin position="365"/>
        <end position="386"/>
    </location>
</feature>
<evidence type="ECO:0000256" key="8">
    <source>
        <dbReference type="PROSITE-ProRule" id="PRU00703"/>
    </source>
</evidence>
<dbReference type="AlphaFoldDB" id="A0A5C6ELV2"/>
<evidence type="ECO:0000256" key="6">
    <source>
        <dbReference type="ARBA" id="ARBA00022989"/>
    </source>
</evidence>
<feature type="transmembrane region" description="Helical" evidence="9">
    <location>
        <begin position="430"/>
        <end position="453"/>
    </location>
</feature>
<dbReference type="InterPro" id="IPR046342">
    <property type="entry name" value="CBS_dom_sf"/>
</dbReference>
<dbReference type="GO" id="GO:0046872">
    <property type="term" value="F:metal ion binding"/>
    <property type="evidence" value="ECO:0007669"/>
    <property type="project" value="UniProtKB-KW"/>
</dbReference>
<dbReference type="SUPFAM" id="SSF54631">
    <property type="entry name" value="CBS-domain pair"/>
    <property type="match status" value="1"/>
</dbReference>
<protein>
    <recommendedName>
        <fullName evidence="9">Magnesium transporter MgtE</fullName>
    </recommendedName>
</protein>
<dbReference type="RefSeq" id="WP_146460015.1">
    <property type="nucleotide sequence ID" value="NZ_SJPW01000006.1"/>
</dbReference>
<feature type="transmembrane region" description="Helical" evidence="9">
    <location>
        <begin position="392"/>
        <end position="418"/>
    </location>
</feature>
<dbReference type="InterPro" id="IPR006669">
    <property type="entry name" value="MgtE_transporter"/>
</dbReference>
<keyword evidence="7 9" id="KW-0472">Membrane</keyword>
<keyword evidence="12" id="KW-1185">Reference proteome</keyword>
<name>A0A5C6ELV2_9BACT</name>
<dbReference type="GO" id="GO:0005886">
    <property type="term" value="C:plasma membrane"/>
    <property type="evidence" value="ECO:0007669"/>
    <property type="project" value="UniProtKB-SubCell"/>
</dbReference>
<evidence type="ECO:0000256" key="1">
    <source>
        <dbReference type="ARBA" id="ARBA00004141"/>
    </source>
</evidence>
<dbReference type="SMART" id="SM00924">
    <property type="entry name" value="MgtE_N"/>
    <property type="match status" value="1"/>
</dbReference>
<evidence type="ECO:0000256" key="4">
    <source>
        <dbReference type="ARBA" id="ARBA00022692"/>
    </source>
</evidence>
<dbReference type="InterPro" id="IPR000644">
    <property type="entry name" value="CBS_dom"/>
</dbReference>
<dbReference type="PROSITE" id="PS51371">
    <property type="entry name" value="CBS"/>
    <property type="match status" value="2"/>
</dbReference>
<dbReference type="GO" id="GO:0015095">
    <property type="term" value="F:magnesium ion transmembrane transporter activity"/>
    <property type="evidence" value="ECO:0007669"/>
    <property type="project" value="UniProtKB-UniRule"/>
</dbReference>
<keyword evidence="4 9" id="KW-0812">Transmembrane</keyword>
<dbReference type="InterPro" id="IPR006667">
    <property type="entry name" value="SLC41_membr_dom"/>
</dbReference>
<evidence type="ECO:0000256" key="9">
    <source>
        <dbReference type="RuleBase" id="RU362011"/>
    </source>
</evidence>
<reference evidence="11 12" key="1">
    <citation type="submission" date="2019-02" db="EMBL/GenBank/DDBJ databases">
        <title>Deep-cultivation of Planctomycetes and their phenomic and genomic characterization uncovers novel biology.</title>
        <authorList>
            <person name="Wiegand S."/>
            <person name="Jogler M."/>
            <person name="Boedeker C."/>
            <person name="Pinto D."/>
            <person name="Vollmers J."/>
            <person name="Rivas-Marin E."/>
            <person name="Kohn T."/>
            <person name="Peeters S.H."/>
            <person name="Heuer A."/>
            <person name="Rast P."/>
            <person name="Oberbeckmann S."/>
            <person name="Bunk B."/>
            <person name="Jeske O."/>
            <person name="Meyerdierks A."/>
            <person name="Storesund J.E."/>
            <person name="Kallscheuer N."/>
            <person name="Luecker S."/>
            <person name="Lage O.M."/>
            <person name="Pohl T."/>
            <person name="Merkel B.J."/>
            <person name="Hornburger P."/>
            <person name="Mueller R.-W."/>
            <person name="Bruemmer F."/>
            <person name="Labrenz M."/>
            <person name="Spormann A.M."/>
            <person name="Op Den Camp H."/>
            <person name="Overmann J."/>
            <person name="Amann R."/>
            <person name="Jetten M.S.M."/>
            <person name="Mascher T."/>
            <person name="Medema M.H."/>
            <person name="Devos D.P."/>
            <person name="Kaster A.-K."/>
            <person name="Ovreas L."/>
            <person name="Rohde M."/>
            <person name="Galperin M.Y."/>
            <person name="Jogler C."/>
        </authorList>
    </citation>
    <scope>NUCLEOTIDE SEQUENCE [LARGE SCALE GENOMIC DNA]</scope>
    <source>
        <strain evidence="11 12">Poly51</strain>
    </source>
</reference>
<dbReference type="Pfam" id="PF01769">
    <property type="entry name" value="MgtE"/>
    <property type="match status" value="1"/>
</dbReference>
<organism evidence="11 12">
    <name type="scientific">Rubripirellula tenax</name>
    <dbReference type="NCBI Taxonomy" id="2528015"/>
    <lineage>
        <taxon>Bacteria</taxon>
        <taxon>Pseudomonadati</taxon>
        <taxon>Planctomycetota</taxon>
        <taxon>Planctomycetia</taxon>
        <taxon>Pirellulales</taxon>
        <taxon>Pirellulaceae</taxon>
        <taxon>Rubripirellula</taxon>
    </lineage>
</organism>
<comment type="subcellular location">
    <subcellularLocation>
        <location evidence="9">Cell membrane</location>
        <topology evidence="9">Multi-pass membrane protein</topology>
    </subcellularLocation>
    <subcellularLocation>
        <location evidence="1">Membrane</location>
        <topology evidence="1">Multi-pass membrane protein</topology>
    </subcellularLocation>
</comment>
<dbReference type="SUPFAM" id="SSF161093">
    <property type="entry name" value="MgtE membrane domain-like"/>
    <property type="match status" value="1"/>
</dbReference>
<dbReference type="OrthoDB" id="9790355at2"/>